<feature type="compositionally biased region" description="Pro residues" evidence="3">
    <location>
        <begin position="274"/>
        <end position="295"/>
    </location>
</feature>
<organism evidence="5 7">
    <name type="scientific">Equus przewalskii</name>
    <name type="common">Przewalski's horse</name>
    <name type="synonym">Equus caballus przewalskii</name>
    <dbReference type="NCBI Taxonomy" id="9798"/>
    <lineage>
        <taxon>Eukaryota</taxon>
        <taxon>Metazoa</taxon>
        <taxon>Chordata</taxon>
        <taxon>Craniata</taxon>
        <taxon>Vertebrata</taxon>
        <taxon>Euteleostomi</taxon>
        <taxon>Mammalia</taxon>
        <taxon>Eutheria</taxon>
        <taxon>Laurasiatheria</taxon>
        <taxon>Perissodactyla</taxon>
        <taxon>Equidae</taxon>
        <taxon>Equus</taxon>
    </lineage>
</organism>
<dbReference type="RefSeq" id="XP_070479843.1">
    <property type="nucleotide sequence ID" value="XM_070623742.1"/>
</dbReference>
<keyword evidence="1 2" id="KW-0344">Guanine-nucleotide releasing factor</keyword>
<sequence length="503" mass="54536">MRASSSRWTLAQLSPLMPRAFWQEEYSSNTGQHPAGHATSELHRGDGQGAGGWFQICHLPGQGRVLQPTNNDQGWGKFENESSMNSNEACRMYALQAGLMETLGESMAPALLGRNISNVTTFSYPAFKTSHLILNQVLTRSCRPSHIPNDALVTTFTSGGIFHYDNEEDRPQDPLINAISSLVGTCLDPVQDFWEPLHLPCFRMKLAPVHVSSPASELEGHASLLQVHLEAPEPVEAELEGPSPELPPAPEPEQEPAPALVPPPVLELTAVSPPSVPQVPEPGPTSAPAPAPAPELDPAGPLSPGRILTPSGERTSEPDPAPEPTCTRAVTTKSLLWEQKPDSLGFLPQLIADQFTVMDAGLFKQVMPRHCLDSIWSPWDNRGNEHLAPTICATVTQFITVVNCVVTTCLGDLSMTAQDRARVVELWIQGARECQSVRNSASLRAILSALQSHTVHQLKKTWVHVSRRVGLSSCEHHLGGPDNPHSAGIAPSVNWHLLGDSKR</sequence>
<evidence type="ECO:0000313" key="8">
    <source>
        <dbReference type="RefSeq" id="XP_070479840.1"/>
    </source>
</evidence>
<dbReference type="Proteomes" id="UP001652662">
    <property type="component" value="Chromosome 6"/>
</dbReference>
<evidence type="ECO:0000313" key="11">
    <source>
        <dbReference type="RefSeq" id="XP_070479843.1"/>
    </source>
</evidence>
<dbReference type="RefSeq" id="XP_070479842.1">
    <property type="nucleotide sequence ID" value="XM_070623741.1"/>
</dbReference>
<evidence type="ECO:0000313" key="5">
    <source>
        <dbReference type="Proteomes" id="UP001652662"/>
    </source>
</evidence>
<dbReference type="SUPFAM" id="SSF48366">
    <property type="entry name" value="Ras GEF"/>
    <property type="match status" value="1"/>
</dbReference>
<dbReference type="PANTHER" id="PTHR23113">
    <property type="entry name" value="GUANINE NUCLEOTIDE EXCHANGE FACTOR"/>
    <property type="match status" value="1"/>
</dbReference>
<dbReference type="RefSeq" id="XP_070479840.1">
    <property type="nucleotide sequence ID" value="XM_070623739.1"/>
</dbReference>
<dbReference type="PROSITE" id="PS50009">
    <property type="entry name" value="RASGEF_CAT"/>
    <property type="match status" value="1"/>
</dbReference>
<dbReference type="RefSeq" id="XP_070479841.1">
    <property type="nucleotide sequence ID" value="XM_070623740.1"/>
</dbReference>
<evidence type="ECO:0000313" key="9">
    <source>
        <dbReference type="RefSeq" id="XP_070479841.1"/>
    </source>
</evidence>
<protein>
    <submittedName>
        <fullName evidence="6 7">Ral guanine nucleotide dissociation stimulator-like isoform X1</fullName>
    </submittedName>
</protein>
<dbReference type="RefSeq" id="XP_070479839.1">
    <property type="nucleotide sequence ID" value="XM_070623738.1"/>
</dbReference>
<evidence type="ECO:0000313" key="10">
    <source>
        <dbReference type="RefSeq" id="XP_070479842.1"/>
    </source>
</evidence>
<reference evidence="6 7" key="1">
    <citation type="submission" date="2025-05" db="UniProtKB">
        <authorList>
            <consortium name="RefSeq"/>
        </authorList>
    </citation>
    <scope>IDENTIFICATION</scope>
    <source>
        <tissue evidence="6 7">Blood</tissue>
    </source>
</reference>
<evidence type="ECO:0000313" key="7">
    <source>
        <dbReference type="RefSeq" id="XP_070479839.1"/>
    </source>
</evidence>
<gene>
    <name evidence="6 7 8 9 10 11" type="primary">LOC103541329</name>
</gene>
<evidence type="ECO:0000256" key="2">
    <source>
        <dbReference type="PROSITE-ProRule" id="PRU00168"/>
    </source>
</evidence>
<dbReference type="Pfam" id="PF00617">
    <property type="entry name" value="RasGEF"/>
    <property type="match status" value="1"/>
</dbReference>
<evidence type="ECO:0000256" key="1">
    <source>
        <dbReference type="ARBA" id="ARBA00022658"/>
    </source>
</evidence>
<proteinExistence type="predicted"/>
<dbReference type="Gene3D" id="1.10.840.10">
    <property type="entry name" value="Ras guanine-nucleotide exchange factors catalytic domain"/>
    <property type="match status" value="1"/>
</dbReference>
<dbReference type="RefSeq" id="XP_070479838.1">
    <property type="nucleotide sequence ID" value="XM_070623737.1"/>
</dbReference>
<evidence type="ECO:0000256" key="3">
    <source>
        <dbReference type="SAM" id="MobiDB-lite"/>
    </source>
</evidence>
<evidence type="ECO:0000313" key="6">
    <source>
        <dbReference type="RefSeq" id="XP_070479838.1"/>
    </source>
</evidence>
<evidence type="ECO:0000259" key="4">
    <source>
        <dbReference type="PROSITE" id="PS50009"/>
    </source>
</evidence>
<accession>A0ABM4PRL1</accession>
<feature type="region of interest" description="Disordered" evidence="3">
    <location>
        <begin position="235"/>
        <end position="326"/>
    </location>
</feature>
<dbReference type="InterPro" id="IPR023578">
    <property type="entry name" value="Ras_GEF_dom_sf"/>
</dbReference>
<dbReference type="GeneID" id="103541329"/>
<name>A0ABM4PRL1_EQUPR</name>
<dbReference type="PANTHER" id="PTHR23113:SF223">
    <property type="entry name" value="RAL-GDS-RELATED PROTEIN"/>
    <property type="match status" value="1"/>
</dbReference>
<dbReference type="InterPro" id="IPR001895">
    <property type="entry name" value="RASGEF_cat_dom"/>
</dbReference>
<feature type="domain" description="Ras-GEF" evidence="4">
    <location>
        <begin position="347"/>
        <end position="503"/>
    </location>
</feature>
<keyword evidence="5" id="KW-1185">Reference proteome</keyword>
<dbReference type="InterPro" id="IPR008937">
    <property type="entry name" value="Ras-like_GEF"/>
</dbReference>
<dbReference type="InterPro" id="IPR036964">
    <property type="entry name" value="RASGEF_cat_dom_sf"/>
</dbReference>
<dbReference type="SMART" id="SM00147">
    <property type="entry name" value="RasGEF"/>
    <property type="match status" value="1"/>
</dbReference>